<feature type="transmembrane region" description="Helical" evidence="7">
    <location>
        <begin position="169"/>
        <end position="189"/>
    </location>
</feature>
<comment type="similarity">
    <text evidence="2">Belongs to the PA-phosphatase related phosphoesterase family.</text>
</comment>
<protein>
    <recommendedName>
        <fullName evidence="8">Phosphatidic acid phosphatase type 2/haloperoxidase domain-containing protein</fullName>
    </recommendedName>
</protein>
<dbReference type="Proteomes" id="UP000005622">
    <property type="component" value="Unassembled WGS sequence"/>
</dbReference>
<evidence type="ECO:0000313" key="9">
    <source>
        <dbReference type="EMBL" id="EHY66189.1"/>
    </source>
</evidence>
<dbReference type="HOGENOM" id="CLU_1147449_0_0_1"/>
<gene>
    <name evidence="9" type="ORF">NERG_00885</name>
</gene>
<evidence type="ECO:0000256" key="1">
    <source>
        <dbReference type="ARBA" id="ARBA00004141"/>
    </source>
</evidence>
<evidence type="ECO:0000256" key="3">
    <source>
        <dbReference type="ARBA" id="ARBA00022692"/>
    </source>
</evidence>
<feature type="transmembrane region" description="Helical" evidence="7">
    <location>
        <begin position="139"/>
        <end position="157"/>
    </location>
</feature>
<evidence type="ECO:0000256" key="6">
    <source>
        <dbReference type="SAM" id="MobiDB-lite"/>
    </source>
</evidence>
<proteinExistence type="inferred from homology"/>
<sequence length="252" mass="28298">MRGSSGRMIFVKMAVILVLFGAGYIFTRLVPLTLMNFKSVRPNMLYSWNETVKFKYVVLATVILLPLLQIVTMHMHNKKMRSLDILLDAYIGINATFIITAAAKWAVGKERPDYNDRILQNLKAHAILEGRRSFPSGHSSISMALVFYLVHHAWIAVKDTPKPLVRSVLLYIGIFVPIVVGCFVCISRIWDNRHDEVDVLVGYLIGITIPYITHITLKGKGKELIEEGSDSPATKAEESGAHSEVLEMEKCP</sequence>
<evidence type="ECO:0000256" key="4">
    <source>
        <dbReference type="ARBA" id="ARBA00022989"/>
    </source>
</evidence>
<evidence type="ECO:0000256" key="2">
    <source>
        <dbReference type="ARBA" id="ARBA00008816"/>
    </source>
</evidence>
<dbReference type="GO" id="GO:0006644">
    <property type="term" value="P:phospholipid metabolic process"/>
    <property type="evidence" value="ECO:0007669"/>
    <property type="project" value="InterPro"/>
</dbReference>
<keyword evidence="4 7" id="KW-1133">Transmembrane helix</keyword>
<dbReference type="PANTHER" id="PTHR10165:SF35">
    <property type="entry name" value="RE23632P"/>
    <property type="match status" value="1"/>
</dbReference>
<reference evidence="9" key="1">
    <citation type="submission" date="2011-03" db="EMBL/GenBank/DDBJ databases">
        <title>The Genome Sequence of Nematocida sp1 strain ERTm2.</title>
        <authorList>
            <consortium name="The Broad Institute Genome Sequencing Platform"/>
            <consortium name="The Broad Institute Genome Sequencing Center for Infectious Disease"/>
            <person name="Cuomo C."/>
            <person name="Troemel E."/>
            <person name="Young S.K."/>
            <person name="Zeng Q."/>
            <person name="Gargeya S."/>
            <person name="Fitzgerald M."/>
            <person name="Haas B."/>
            <person name="Abouelleil A."/>
            <person name="Alvarado L."/>
            <person name="Arachchi H.M."/>
            <person name="Berlin A."/>
            <person name="Brown A."/>
            <person name="Chapman S.B."/>
            <person name="Chen Z."/>
            <person name="Dunbar C."/>
            <person name="Freedman E."/>
            <person name="Gearin G."/>
            <person name="Gellesch M."/>
            <person name="Goldberg J."/>
            <person name="Griggs A."/>
            <person name="Gujja S."/>
            <person name="Heilman E.R."/>
            <person name="Heiman D."/>
            <person name="Howarth C."/>
            <person name="Larson L."/>
            <person name="Lui A."/>
            <person name="MacDonald P.J.P."/>
            <person name="Mehta T."/>
            <person name="Montmayeur A."/>
            <person name="Murphy C."/>
            <person name="Neiman D."/>
            <person name="Pearson M."/>
            <person name="Priest M."/>
            <person name="Roberts A."/>
            <person name="Saif S."/>
            <person name="Shea T."/>
            <person name="Shenoy N."/>
            <person name="Sisk P."/>
            <person name="Stolte C."/>
            <person name="Sykes S."/>
            <person name="White J."/>
            <person name="Yandava C."/>
            <person name="Wortman J."/>
            <person name="Nusbaum C."/>
            <person name="Birren B."/>
        </authorList>
    </citation>
    <scope>NUCLEOTIDE SEQUENCE</scope>
    <source>
        <strain evidence="9">ERTm2</strain>
    </source>
</reference>
<dbReference type="PANTHER" id="PTHR10165">
    <property type="entry name" value="LIPID PHOSPHATE PHOSPHATASE"/>
    <property type="match status" value="1"/>
</dbReference>
<dbReference type="SMART" id="SM00014">
    <property type="entry name" value="acidPPc"/>
    <property type="match status" value="1"/>
</dbReference>
<feature type="transmembrane region" description="Helical" evidence="7">
    <location>
        <begin position="85"/>
        <end position="107"/>
    </location>
</feature>
<dbReference type="GO" id="GO:0046839">
    <property type="term" value="P:phospholipid dephosphorylation"/>
    <property type="evidence" value="ECO:0007669"/>
    <property type="project" value="TreeGrafter"/>
</dbReference>
<feature type="compositionally biased region" description="Basic and acidic residues" evidence="6">
    <location>
        <begin position="235"/>
        <end position="252"/>
    </location>
</feature>
<dbReference type="STRING" id="944018.H8ZBD6"/>
<dbReference type="InterPro" id="IPR000326">
    <property type="entry name" value="PAP2/HPO"/>
</dbReference>
<feature type="domain" description="Phosphatidic acid phosphatase type 2/haloperoxidase" evidence="8">
    <location>
        <begin position="86"/>
        <end position="214"/>
    </location>
</feature>
<dbReference type="AlphaFoldDB" id="H8ZBD6"/>
<keyword evidence="5 7" id="KW-0472">Membrane</keyword>
<keyword evidence="3 7" id="KW-0812">Transmembrane</keyword>
<dbReference type="Gene3D" id="1.20.144.10">
    <property type="entry name" value="Phosphatidic acid phosphatase type 2/haloperoxidase"/>
    <property type="match status" value="1"/>
</dbReference>
<feature type="transmembrane region" description="Helical" evidence="7">
    <location>
        <begin position="201"/>
        <end position="217"/>
    </location>
</feature>
<dbReference type="Pfam" id="PF01569">
    <property type="entry name" value="PAP2"/>
    <property type="match status" value="1"/>
</dbReference>
<accession>H8ZBD6</accession>
<dbReference type="SUPFAM" id="SSF48317">
    <property type="entry name" value="Acid phosphatase/Vanadium-dependent haloperoxidase"/>
    <property type="match status" value="1"/>
</dbReference>
<dbReference type="GO" id="GO:0016020">
    <property type="term" value="C:membrane"/>
    <property type="evidence" value="ECO:0007669"/>
    <property type="project" value="UniProtKB-SubCell"/>
</dbReference>
<feature type="transmembrane region" description="Helical" evidence="7">
    <location>
        <begin position="54"/>
        <end position="73"/>
    </location>
</feature>
<dbReference type="InterPro" id="IPR036938">
    <property type="entry name" value="PAP2/HPO_sf"/>
</dbReference>
<evidence type="ECO:0000259" key="8">
    <source>
        <dbReference type="SMART" id="SM00014"/>
    </source>
</evidence>
<dbReference type="EMBL" id="JH604634">
    <property type="protein sequence ID" value="EHY66189.1"/>
    <property type="molecule type" value="Genomic_DNA"/>
</dbReference>
<comment type="subcellular location">
    <subcellularLocation>
        <location evidence="1">Membrane</location>
        <topology evidence="1">Multi-pass membrane protein</topology>
    </subcellularLocation>
</comment>
<feature type="region of interest" description="Disordered" evidence="6">
    <location>
        <begin position="227"/>
        <end position="252"/>
    </location>
</feature>
<evidence type="ECO:0000256" key="5">
    <source>
        <dbReference type="ARBA" id="ARBA00023136"/>
    </source>
</evidence>
<name>H8ZBD6_NEMA1</name>
<feature type="transmembrane region" description="Helical" evidence="7">
    <location>
        <begin position="9"/>
        <end position="34"/>
    </location>
</feature>
<evidence type="ECO:0000256" key="7">
    <source>
        <dbReference type="SAM" id="Phobius"/>
    </source>
</evidence>
<organism evidence="9">
    <name type="scientific">Nematocida ausubeli (strain ATCC PRA-371 / ERTm2)</name>
    <name type="common">Nematode killer fungus</name>
    <dbReference type="NCBI Taxonomy" id="1913371"/>
    <lineage>
        <taxon>Eukaryota</taxon>
        <taxon>Fungi</taxon>
        <taxon>Fungi incertae sedis</taxon>
        <taxon>Microsporidia</taxon>
        <taxon>Nematocida</taxon>
    </lineage>
</organism>
<dbReference type="GO" id="GO:0008195">
    <property type="term" value="F:phosphatidate phosphatase activity"/>
    <property type="evidence" value="ECO:0007669"/>
    <property type="project" value="TreeGrafter"/>
</dbReference>
<dbReference type="InterPro" id="IPR043216">
    <property type="entry name" value="PAP-like"/>
</dbReference>